<feature type="compositionally biased region" description="Low complexity" evidence="4">
    <location>
        <begin position="703"/>
        <end position="740"/>
    </location>
</feature>
<feature type="region of interest" description="Disordered" evidence="4">
    <location>
        <begin position="51"/>
        <end position="77"/>
    </location>
</feature>
<reference evidence="6" key="2">
    <citation type="submission" date="2025-08" db="UniProtKB">
        <authorList>
            <consortium name="Ensembl"/>
        </authorList>
    </citation>
    <scope>IDENTIFICATION</scope>
</reference>
<dbReference type="PANTHER" id="PTHR10417">
    <property type="entry name" value="GLUCOCORTICOID MODULATORY ELEMENT-BINDING PROTEIN"/>
    <property type="match status" value="1"/>
</dbReference>
<dbReference type="CDD" id="cd09579">
    <property type="entry name" value="SAM_Samd7_11"/>
    <property type="match status" value="1"/>
</dbReference>
<evidence type="ECO:0000259" key="5">
    <source>
        <dbReference type="PROSITE" id="PS50105"/>
    </source>
</evidence>
<dbReference type="InterPro" id="IPR013761">
    <property type="entry name" value="SAM/pointed_sf"/>
</dbReference>
<accession>G3NWR4</accession>
<dbReference type="SUPFAM" id="SSF47769">
    <property type="entry name" value="SAM/Pointed domain"/>
    <property type="match status" value="1"/>
</dbReference>
<dbReference type="Proteomes" id="UP000007635">
    <property type="component" value="Chromosome XII"/>
</dbReference>
<evidence type="ECO:0000313" key="7">
    <source>
        <dbReference type="Proteomes" id="UP000007635"/>
    </source>
</evidence>
<feature type="region of interest" description="Disordered" evidence="4">
    <location>
        <begin position="406"/>
        <end position="504"/>
    </location>
</feature>
<dbReference type="Pfam" id="PF00536">
    <property type="entry name" value="SAM_1"/>
    <property type="match status" value="1"/>
</dbReference>
<feature type="compositionally biased region" description="Polar residues" evidence="4">
    <location>
        <begin position="522"/>
        <end position="536"/>
    </location>
</feature>
<evidence type="ECO:0000256" key="2">
    <source>
        <dbReference type="ARBA" id="ARBA00023163"/>
    </source>
</evidence>
<feature type="compositionally biased region" description="Low complexity" evidence="4">
    <location>
        <begin position="340"/>
        <end position="358"/>
    </location>
</feature>
<evidence type="ECO:0000256" key="4">
    <source>
        <dbReference type="SAM" id="MobiDB-lite"/>
    </source>
</evidence>
<dbReference type="InterPro" id="IPR001660">
    <property type="entry name" value="SAM"/>
</dbReference>
<reference evidence="6 7" key="1">
    <citation type="journal article" date="2021" name="G3 (Bethesda)">
        <title>Improved contiguity of the threespine stickleback genome using long-read sequencing.</title>
        <authorList>
            <person name="Nath S."/>
            <person name="Shaw D.E."/>
            <person name="White M.A."/>
        </authorList>
    </citation>
    <scope>NUCLEOTIDE SEQUENCE [LARGE SCALE GENOMIC DNA]</scope>
    <source>
        <strain evidence="6 7">Lake Benthic</strain>
    </source>
</reference>
<feature type="region of interest" description="Disordered" evidence="4">
    <location>
        <begin position="226"/>
        <end position="267"/>
    </location>
</feature>
<dbReference type="Bgee" id="ENSGACG00000007376">
    <property type="expression patterns" value="Expressed in camera-type eye and 6 other cell types or tissues"/>
</dbReference>
<feature type="domain" description="SAM" evidence="5">
    <location>
        <begin position="610"/>
        <end position="656"/>
    </location>
</feature>
<dbReference type="PROSITE" id="PS50105">
    <property type="entry name" value="SAM_DOMAIN"/>
    <property type="match status" value="1"/>
</dbReference>
<keyword evidence="2" id="KW-0804">Transcription</keyword>
<name>G3NWR4_GASAC</name>
<keyword evidence="7" id="KW-1185">Reference proteome</keyword>
<keyword evidence="1" id="KW-0805">Transcription regulation</keyword>
<organism evidence="6 7">
    <name type="scientific">Gasterosteus aculeatus aculeatus</name>
    <name type="common">three-spined stickleback</name>
    <dbReference type="NCBI Taxonomy" id="481459"/>
    <lineage>
        <taxon>Eukaryota</taxon>
        <taxon>Metazoa</taxon>
        <taxon>Chordata</taxon>
        <taxon>Craniata</taxon>
        <taxon>Vertebrata</taxon>
        <taxon>Euteleostomi</taxon>
        <taxon>Actinopterygii</taxon>
        <taxon>Neopterygii</taxon>
        <taxon>Teleostei</taxon>
        <taxon>Neoteleostei</taxon>
        <taxon>Acanthomorphata</taxon>
        <taxon>Eupercaria</taxon>
        <taxon>Perciformes</taxon>
        <taxon>Cottioidei</taxon>
        <taxon>Gasterosteales</taxon>
        <taxon>Gasterosteidae</taxon>
        <taxon>Gasterosteus</taxon>
    </lineage>
</organism>
<feature type="region of interest" description="Disordered" evidence="4">
    <location>
        <begin position="99"/>
        <end position="169"/>
    </location>
</feature>
<dbReference type="GeneTree" id="ENSGT00940000160830"/>
<feature type="compositionally biased region" description="Low complexity" evidence="4">
    <location>
        <begin position="129"/>
        <end position="138"/>
    </location>
</feature>
<reference evidence="6" key="3">
    <citation type="submission" date="2025-09" db="UniProtKB">
        <authorList>
            <consortium name="Ensembl"/>
        </authorList>
    </citation>
    <scope>IDENTIFICATION</scope>
</reference>
<feature type="compositionally biased region" description="Basic and acidic residues" evidence="4">
    <location>
        <begin position="448"/>
        <end position="487"/>
    </location>
</feature>
<protein>
    <submittedName>
        <fullName evidence="6">Sterile alpha motif domain containing 11</fullName>
    </submittedName>
</protein>
<dbReference type="AlphaFoldDB" id="G3NWR4"/>
<feature type="region of interest" description="Disordered" evidence="4">
    <location>
        <begin position="692"/>
        <end position="761"/>
    </location>
</feature>
<dbReference type="Gene3D" id="1.10.150.50">
    <property type="entry name" value="Transcription Factor, Ets-1"/>
    <property type="match status" value="1"/>
</dbReference>
<feature type="compositionally biased region" description="Polar residues" evidence="4">
    <location>
        <begin position="107"/>
        <end position="117"/>
    </location>
</feature>
<dbReference type="OMA" id="ISPYFHT"/>
<feature type="region of interest" description="Disordered" evidence="4">
    <location>
        <begin position="522"/>
        <end position="542"/>
    </location>
</feature>
<dbReference type="InParanoid" id="G3NWR4"/>
<evidence type="ECO:0000256" key="1">
    <source>
        <dbReference type="ARBA" id="ARBA00023015"/>
    </source>
</evidence>
<evidence type="ECO:0000313" key="6">
    <source>
        <dbReference type="Ensembl" id="ENSGACP00000009783.2"/>
    </source>
</evidence>
<proteinExistence type="predicted"/>
<dbReference type="PANTHER" id="PTHR10417:SF15">
    <property type="entry name" value="STERILE ALPHA MOTIF DOMAIN-CONTAINING 11"/>
    <property type="match status" value="1"/>
</dbReference>
<feature type="region of interest" description="Disordered" evidence="4">
    <location>
        <begin position="337"/>
        <end position="373"/>
    </location>
</feature>
<dbReference type="eggNOG" id="KOG4333">
    <property type="taxonomic scope" value="Eukaryota"/>
</dbReference>
<evidence type="ECO:0000256" key="3">
    <source>
        <dbReference type="ARBA" id="ARBA00023242"/>
    </source>
</evidence>
<dbReference type="FunCoup" id="G3NWR4">
    <property type="interactions" value="1172"/>
</dbReference>
<feature type="compositionally biased region" description="Basic and acidic residues" evidence="4">
    <location>
        <begin position="248"/>
        <end position="260"/>
    </location>
</feature>
<keyword evidence="3" id="KW-0539">Nucleus</keyword>
<dbReference type="SMART" id="SM00454">
    <property type="entry name" value="SAM"/>
    <property type="match status" value="1"/>
</dbReference>
<sequence>MSKGILQVHPPICDCPGCRISSPVNRGRLAEKRTIPLPPNRVPKKELASIFSSDDSEGSDRASGDHTHIKQEDELHYSIMRKSRDSDLSTIISNLHHTRQHGMPEGQSASDHNTSTGHTDDLLGKRRSFSPNSSSECPSDSKKSRSVSPKETSRSPVVEAGSSHGHMSPEEHYRRMMSALSEQGSFEEQQQRLYQLASSMGLPGPDMLRARQEALAAAVRNPGALEAHLPSAGSSSSSSQRRKQGLPQHRDAHYTDREMSHPPPLLSPPTAPHIALGAHLRPPFLGMPSALCQAPGYGFLQPAQAELFARQQEMLRKQNLARLEMSAELLRQKELESLHQRQQQQQRLLGSEPLGALPPGLPPDHPALRSLHDIPEGHPLREELVRRSNAMMVLRHGAATPLLSLSHHQHQQPGPPSGPKDNQAHRPAAGPDAEFRKAPRRAPQAQHHAGDHAEGREDRGRLGDREAHDEEMKDSDSDTETCEERQDGVAAKPSSKARQRERGVIESAGTAVCDAVKETGESSGRLSVPCSSTGTESPGRHLFTPGLGKGDVKYHLPPGFMPPLPALHAQSLPFGFPYANPYFHTGSVGGLFMDGEESTTANPVEDISKWSVEDVCGFISSLAGCAEYTQVFREQAIDGETLPLLTEEHLLNTMGLKLGPALKIRSQVARRVGRLFYMTGFPLAFPFPPSAALRPPERDRDPLTTPSDALLPLSLSLPHRPTSTSSSSSPYSGPTPGCSSPKRENGNCSTVAGRYETKTPS</sequence>
<feature type="compositionally biased region" description="Basic and acidic residues" evidence="4">
    <location>
        <begin position="58"/>
        <end position="77"/>
    </location>
</feature>
<dbReference type="Ensembl" id="ENSGACT00000009803.2">
    <property type="protein sequence ID" value="ENSGACP00000009783.2"/>
    <property type="gene ID" value="ENSGACG00000007376.2"/>
</dbReference>